<evidence type="ECO:0000256" key="6">
    <source>
        <dbReference type="ARBA" id="ARBA00022525"/>
    </source>
</evidence>
<dbReference type="EMBL" id="QGGU01000003">
    <property type="protein sequence ID" value="PWK53438.1"/>
    <property type="molecule type" value="Genomic_DNA"/>
</dbReference>
<evidence type="ECO:0000256" key="14">
    <source>
        <dbReference type="ARBA" id="ARBA00022833"/>
    </source>
</evidence>
<evidence type="ECO:0000256" key="5">
    <source>
        <dbReference type="ARBA" id="ARBA00014116"/>
    </source>
</evidence>
<accession>A0A316FXW9</accession>
<dbReference type="PANTHER" id="PTHR12053:SF3">
    <property type="entry name" value="CARBOXYPEPTIDASE Q"/>
    <property type="match status" value="1"/>
</dbReference>
<evidence type="ECO:0000256" key="8">
    <source>
        <dbReference type="ARBA" id="ARBA00022670"/>
    </source>
</evidence>
<evidence type="ECO:0000313" key="26">
    <source>
        <dbReference type="Proteomes" id="UP000245790"/>
    </source>
</evidence>
<keyword evidence="6" id="KW-0964">Secreted</keyword>
<keyword evidence="16" id="KW-0333">Golgi apparatus</keyword>
<dbReference type="GO" id="GO:0006508">
    <property type="term" value="P:proteolysis"/>
    <property type="evidence" value="ECO:0007669"/>
    <property type="project" value="UniProtKB-KW"/>
</dbReference>
<keyword evidence="17" id="KW-0482">Metalloprotease</keyword>
<dbReference type="Proteomes" id="UP000245790">
    <property type="component" value="Unassembled WGS sequence"/>
</dbReference>
<evidence type="ECO:0000256" key="7">
    <source>
        <dbReference type="ARBA" id="ARBA00022645"/>
    </source>
</evidence>
<evidence type="ECO:0000256" key="9">
    <source>
        <dbReference type="ARBA" id="ARBA00022723"/>
    </source>
</evidence>
<dbReference type="Gene3D" id="3.40.630.10">
    <property type="entry name" value="Zn peptidases"/>
    <property type="match status" value="1"/>
</dbReference>
<dbReference type="InterPro" id="IPR007484">
    <property type="entry name" value="Peptidase_M28"/>
</dbReference>
<feature type="domain" description="Calx-beta" evidence="24">
    <location>
        <begin position="406"/>
        <end position="502"/>
    </location>
</feature>
<keyword evidence="19" id="KW-0325">Glycoprotein</keyword>
<dbReference type="InterPro" id="IPR038081">
    <property type="entry name" value="CalX-like_sf"/>
</dbReference>
<dbReference type="SMART" id="SM00237">
    <property type="entry name" value="Calx_beta"/>
    <property type="match status" value="2"/>
</dbReference>
<keyword evidence="10" id="KW-0732">Signal</keyword>
<keyword evidence="9" id="KW-0479">Metal-binding</keyword>
<keyword evidence="11" id="KW-0677">Repeat</keyword>
<evidence type="ECO:0000256" key="17">
    <source>
        <dbReference type="ARBA" id="ARBA00023049"/>
    </source>
</evidence>
<dbReference type="AlphaFoldDB" id="A0A316FXW9"/>
<dbReference type="PANTHER" id="PTHR12053">
    <property type="entry name" value="PROTEASE FAMILY M28 PLASMA GLUTAMATE CARBOXYPEPTIDASE-RELATED"/>
    <property type="match status" value="1"/>
</dbReference>
<evidence type="ECO:0000256" key="23">
    <source>
        <dbReference type="SAM" id="MobiDB-lite"/>
    </source>
</evidence>
<evidence type="ECO:0000256" key="10">
    <source>
        <dbReference type="ARBA" id="ARBA00022729"/>
    </source>
</evidence>
<dbReference type="Pfam" id="PF03160">
    <property type="entry name" value="Calx-beta"/>
    <property type="match status" value="2"/>
</dbReference>
<sequence length="671" mass="72102">MIVRHLKLALVTIVLTLSLTVNLYAQSPDAVVTIGNDALLSMTEQQRNALAIKTITSQSKKQSDAAIIRLPEQQLEALSQYMHKNHHRCGGYIWHESESSAQKYLQKVGQQNNDSAAGNRKLVDYTIDNTDSVYALLSRVVKSNLTATVETLGAYNNRYYTQQSGVDSAQWIQSFWSNLASTRNDISVSLYQHNSWAQPSVVATITGQSLPDEVVVVGGHLDSINGSSPSNGRAPGYDDNASGIAVVSETLRAIVESGFKPERTIKLMGYAAEEVGLRGSGEISDQHFADGVNVVGVAQFDMTGFKGTNNKDIVFMTDYTNAEQNQFMSNLLDHYFTDVEYGYSQCGYGCSDHASWFANGFPASMPFESNFNDYNASIHTANDYQFNPDHAVNFLNLSLAFVAELAKGDADPYESISTLEFSSSTASLNEAATVAVTIERSGLLNETATVNYQTIDGTGLAGEHYQATSGAVSWGVNESGEKSITVSALALSEDASFTLQLSDPGGNGELGEQSTMVINLVNESISQVSLNTDSLDVDESTTAEVRIQRAGDIDQIATVAYQTVNGSASAGTDYTSVSGTLEWAVGDSDDKVIELSVSNVSEDKTFTLDLRNVGGNAELGTIPEVTVTIKNTNTDNDSDQEEPPASNDSGGGALFLISLGLLGLRRVRQSS</sequence>
<dbReference type="GO" id="GO:0046872">
    <property type="term" value="F:metal ion binding"/>
    <property type="evidence" value="ECO:0007669"/>
    <property type="project" value="UniProtKB-KW"/>
</dbReference>
<keyword evidence="26" id="KW-1185">Reference proteome</keyword>
<dbReference type="GO" id="GO:0016020">
    <property type="term" value="C:membrane"/>
    <property type="evidence" value="ECO:0007669"/>
    <property type="project" value="InterPro"/>
</dbReference>
<evidence type="ECO:0000256" key="1">
    <source>
        <dbReference type="ARBA" id="ARBA00004240"/>
    </source>
</evidence>
<dbReference type="SUPFAM" id="SSF53187">
    <property type="entry name" value="Zn-dependent exopeptidases"/>
    <property type="match status" value="1"/>
</dbReference>
<evidence type="ECO:0000256" key="12">
    <source>
        <dbReference type="ARBA" id="ARBA00022801"/>
    </source>
</evidence>
<dbReference type="GO" id="GO:0070573">
    <property type="term" value="F:metallodipeptidase activity"/>
    <property type="evidence" value="ECO:0007669"/>
    <property type="project" value="InterPro"/>
</dbReference>
<evidence type="ECO:0000256" key="20">
    <source>
        <dbReference type="ARBA" id="ARBA00023228"/>
    </source>
</evidence>
<dbReference type="OrthoDB" id="9789219at2"/>
<dbReference type="Gene3D" id="2.60.40.2030">
    <property type="match status" value="2"/>
</dbReference>
<dbReference type="RefSeq" id="WP_109762704.1">
    <property type="nucleotide sequence ID" value="NZ_QGGU01000003.1"/>
</dbReference>
<dbReference type="GO" id="GO:0007154">
    <property type="term" value="P:cell communication"/>
    <property type="evidence" value="ECO:0007669"/>
    <property type="project" value="InterPro"/>
</dbReference>
<name>A0A316FXW9_9GAMM</name>
<evidence type="ECO:0000313" key="25">
    <source>
        <dbReference type="EMBL" id="PWK53438.1"/>
    </source>
</evidence>
<keyword evidence="8" id="KW-0645">Protease</keyword>
<evidence type="ECO:0000256" key="15">
    <source>
        <dbReference type="ARBA" id="ARBA00022837"/>
    </source>
</evidence>
<dbReference type="SUPFAM" id="SSF141072">
    <property type="entry name" value="CalX-like"/>
    <property type="match status" value="2"/>
</dbReference>
<dbReference type="GO" id="GO:0004180">
    <property type="term" value="F:carboxypeptidase activity"/>
    <property type="evidence" value="ECO:0007669"/>
    <property type="project" value="UniProtKB-KW"/>
</dbReference>
<keyword evidence="18" id="KW-0865">Zymogen</keyword>
<feature type="domain" description="Calx-beta" evidence="24">
    <location>
        <begin position="515"/>
        <end position="611"/>
    </location>
</feature>
<proteinExistence type="predicted"/>
<dbReference type="GO" id="GO:0005764">
    <property type="term" value="C:lysosome"/>
    <property type="evidence" value="ECO:0007669"/>
    <property type="project" value="UniProtKB-SubCell"/>
</dbReference>
<protein>
    <recommendedName>
        <fullName evidence="5">Carboxypeptidase Q</fullName>
    </recommendedName>
    <alternativeName>
        <fullName evidence="22">Plasma glutamate carboxypeptidase</fullName>
    </alternativeName>
</protein>
<gene>
    <name evidence="25" type="ORF">C8D97_103265</name>
</gene>
<evidence type="ECO:0000256" key="21">
    <source>
        <dbReference type="ARBA" id="ARBA00025833"/>
    </source>
</evidence>
<keyword evidence="14" id="KW-0862">Zinc</keyword>
<evidence type="ECO:0000256" key="3">
    <source>
        <dbReference type="ARBA" id="ARBA00004555"/>
    </source>
</evidence>
<keyword evidence="12" id="KW-0378">Hydrolase</keyword>
<comment type="subcellular location">
    <subcellularLocation>
        <location evidence="1">Endoplasmic reticulum</location>
    </subcellularLocation>
    <subcellularLocation>
        <location evidence="3">Golgi apparatus</location>
    </subcellularLocation>
    <subcellularLocation>
        <location evidence="2">Lysosome</location>
    </subcellularLocation>
    <subcellularLocation>
        <location evidence="4">Secreted</location>
    </subcellularLocation>
</comment>
<evidence type="ECO:0000256" key="16">
    <source>
        <dbReference type="ARBA" id="ARBA00023034"/>
    </source>
</evidence>
<keyword evidence="20" id="KW-0458">Lysosome</keyword>
<feature type="region of interest" description="Disordered" evidence="23">
    <location>
        <begin position="631"/>
        <end position="651"/>
    </location>
</feature>
<organism evidence="25 26">
    <name type="scientific">Pleionea mediterranea</name>
    <dbReference type="NCBI Taxonomy" id="523701"/>
    <lineage>
        <taxon>Bacteria</taxon>
        <taxon>Pseudomonadati</taxon>
        <taxon>Pseudomonadota</taxon>
        <taxon>Gammaproteobacteria</taxon>
        <taxon>Oceanospirillales</taxon>
        <taxon>Pleioneaceae</taxon>
        <taxon>Pleionea</taxon>
    </lineage>
</organism>
<dbReference type="GO" id="GO:0005576">
    <property type="term" value="C:extracellular region"/>
    <property type="evidence" value="ECO:0007669"/>
    <property type="project" value="UniProtKB-SubCell"/>
</dbReference>
<reference evidence="25 26" key="1">
    <citation type="submission" date="2018-05" db="EMBL/GenBank/DDBJ databases">
        <title>Genomic Encyclopedia of Type Strains, Phase IV (KMG-IV): sequencing the most valuable type-strain genomes for metagenomic binning, comparative biology and taxonomic classification.</title>
        <authorList>
            <person name="Goeker M."/>
        </authorList>
    </citation>
    <scope>NUCLEOTIDE SEQUENCE [LARGE SCALE GENOMIC DNA]</scope>
    <source>
        <strain evidence="25 26">DSM 25350</strain>
    </source>
</reference>
<evidence type="ECO:0000259" key="24">
    <source>
        <dbReference type="SMART" id="SM00237"/>
    </source>
</evidence>
<dbReference type="InterPro" id="IPR003644">
    <property type="entry name" value="Calx_beta"/>
</dbReference>
<keyword evidence="13" id="KW-0256">Endoplasmic reticulum</keyword>
<keyword evidence="15" id="KW-0106">Calcium</keyword>
<evidence type="ECO:0000256" key="19">
    <source>
        <dbReference type="ARBA" id="ARBA00023180"/>
    </source>
</evidence>
<evidence type="ECO:0000256" key="4">
    <source>
        <dbReference type="ARBA" id="ARBA00004613"/>
    </source>
</evidence>
<evidence type="ECO:0000256" key="11">
    <source>
        <dbReference type="ARBA" id="ARBA00022737"/>
    </source>
</evidence>
<comment type="subunit">
    <text evidence="21">Homodimer. The monomeric form is inactive while the homodimer is active.</text>
</comment>
<evidence type="ECO:0000256" key="22">
    <source>
        <dbReference type="ARBA" id="ARBA00033328"/>
    </source>
</evidence>
<evidence type="ECO:0000256" key="18">
    <source>
        <dbReference type="ARBA" id="ARBA00023145"/>
    </source>
</evidence>
<keyword evidence="7" id="KW-0121">Carboxypeptidase</keyword>
<comment type="caution">
    <text evidence="25">The sequence shown here is derived from an EMBL/GenBank/DDBJ whole genome shotgun (WGS) entry which is preliminary data.</text>
</comment>
<dbReference type="Pfam" id="PF04389">
    <property type="entry name" value="Peptidase_M28"/>
    <property type="match status" value="1"/>
</dbReference>
<evidence type="ECO:0000256" key="13">
    <source>
        <dbReference type="ARBA" id="ARBA00022824"/>
    </source>
</evidence>
<evidence type="ECO:0000256" key="2">
    <source>
        <dbReference type="ARBA" id="ARBA00004371"/>
    </source>
</evidence>
<dbReference type="InterPro" id="IPR039866">
    <property type="entry name" value="CPQ"/>
</dbReference>